<gene>
    <name evidence="1" type="ORF">GCM10011609_29430</name>
</gene>
<organism evidence="1 2">
    <name type="scientific">Lentzea pudingi</name>
    <dbReference type="NCBI Taxonomy" id="1789439"/>
    <lineage>
        <taxon>Bacteria</taxon>
        <taxon>Bacillati</taxon>
        <taxon>Actinomycetota</taxon>
        <taxon>Actinomycetes</taxon>
        <taxon>Pseudonocardiales</taxon>
        <taxon>Pseudonocardiaceae</taxon>
        <taxon>Lentzea</taxon>
    </lineage>
</organism>
<dbReference type="EMBL" id="BMNC01000003">
    <property type="protein sequence ID" value="GGM90529.1"/>
    <property type="molecule type" value="Genomic_DNA"/>
</dbReference>
<evidence type="ECO:0000313" key="2">
    <source>
        <dbReference type="Proteomes" id="UP000597656"/>
    </source>
</evidence>
<keyword evidence="2" id="KW-1185">Reference proteome</keyword>
<evidence type="ECO:0000313" key="1">
    <source>
        <dbReference type="EMBL" id="GGM90529.1"/>
    </source>
</evidence>
<reference evidence="2" key="1">
    <citation type="journal article" date="2019" name="Int. J. Syst. Evol. Microbiol.">
        <title>The Global Catalogue of Microorganisms (GCM) 10K type strain sequencing project: providing services to taxonomists for standard genome sequencing and annotation.</title>
        <authorList>
            <consortium name="The Broad Institute Genomics Platform"/>
            <consortium name="The Broad Institute Genome Sequencing Center for Infectious Disease"/>
            <person name="Wu L."/>
            <person name="Ma J."/>
        </authorList>
    </citation>
    <scope>NUCLEOTIDE SEQUENCE [LARGE SCALE GENOMIC DNA]</scope>
    <source>
        <strain evidence="2">CGMCC 4.7319</strain>
    </source>
</reference>
<proteinExistence type="predicted"/>
<protein>
    <submittedName>
        <fullName evidence="1">Uncharacterized protein</fullName>
    </submittedName>
</protein>
<name>A0ABQ2HSP1_9PSEU</name>
<sequence>MTAGAAHSGLVTPDFLLVRAADHVVLGVSWHGFDVVAGPALRAGVEAMLTLTFPPQHIAEQVNDDGPPPWYAFTEHLRSRAAGPSRVTFLFHEGAVITLTVEGILAAVRGTPVFSAATAIELPWRLVLSPEAGSGAEVVCTHEHTAGSFDVAVWRTVVGSANGLVLRSLDEQLAATPEANFRPSLDQFTRSTIHRYSSTAPAACERLELSSLGGTLSVRADWGAFAWEHHARLGRDVRVRNAWKCVLWPFGHRVEYVQLTERVYLPWRPSILGLKQTRTVVLTERVRARPEDARLAHAFPFGAVEIVENAVTGLDPLVPVTMRRPAPDAGLLQLLIDQQRTYLAEAEQAALDVLYGPGHTMRDFAPASPEEVFETPHGEHPPPEVERWRAIRDEIGYLESLLGGAVEEVPLYARLTKGGAEYRFSVRLAGTQGDVHVSMPLLLVFDESRAGDAALGEFHTTTDPEALRILDQEWQRGGAGVVATSGARIDLVGAGSATDVHEVHRLNIVGNGHANVFAPTLGPVAGSQAERWAVDVALPAVRALQGSEGGTLVTYAEGFLDHGAAEDVALRLGGDAAIDFVGRSMGSGGLIAPQLAPDAISRAHGLVQSAAALPGGGFDPEKIMGAGATLLGLPITTLLGTGGLTAPPAITQSFVDGRPPEVRMLWENVELHDSPPFVSEGTTMRLDVVTGVPEASTTCSLSAFELRLPATGPELLRLRFSSLTFTHHARQVPSLSIGPVTASFVGLLGFLQELERKVGLGTAAPTISVTPQGIQARYSLPVPSVSCGAFALRNIVFAAAVEVPFDGRPVSTTLAFASRAAPFNLSVLMFGGGGYLELEVDSGGLRRLEAALEFGASIAVNFGIASAEVHAMGGIRYLMDAAGEPHLTGFLRLGGAVELLGLISVSVELRLELTYDGARNSMVGRATLVVDIDLTFYSASLELDSGDWEFVGGSDPASRPMALLAEAAPVEHPLDTWRRYRGAFAGRLDHE</sequence>
<dbReference type="Proteomes" id="UP000597656">
    <property type="component" value="Unassembled WGS sequence"/>
</dbReference>
<comment type="caution">
    <text evidence="1">The sequence shown here is derived from an EMBL/GenBank/DDBJ whole genome shotgun (WGS) entry which is preliminary data.</text>
</comment>
<accession>A0ABQ2HSP1</accession>